<protein>
    <recommendedName>
        <fullName evidence="2">2EXR domain-containing protein</fullName>
    </recommendedName>
</protein>
<reference evidence="3 4" key="1">
    <citation type="submission" date="2020-03" db="EMBL/GenBank/DDBJ databases">
        <title>Draft Genome Sequence of Cudoniella acicularis.</title>
        <authorList>
            <person name="Buettner E."/>
            <person name="Kellner H."/>
        </authorList>
    </citation>
    <scope>NUCLEOTIDE SEQUENCE [LARGE SCALE GENOMIC DNA]</scope>
    <source>
        <strain evidence="3 4">DSM 108380</strain>
    </source>
</reference>
<feature type="domain" description="2EXR" evidence="2">
    <location>
        <begin position="129"/>
        <end position="213"/>
    </location>
</feature>
<dbReference type="EMBL" id="JAAMPI010000050">
    <property type="protein sequence ID" value="KAF4636772.1"/>
    <property type="molecule type" value="Genomic_DNA"/>
</dbReference>
<evidence type="ECO:0000256" key="1">
    <source>
        <dbReference type="SAM" id="MobiDB-lite"/>
    </source>
</evidence>
<feature type="region of interest" description="Disordered" evidence="1">
    <location>
        <begin position="47"/>
        <end position="71"/>
    </location>
</feature>
<dbReference type="Proteomes" id="UP000566819">
    <property type="component" value="Unassembled WGS sequence"/>
</dbReference>
<dbReference type="Pfam" id="PF20150">
    <property type="entry name" value="2EXR"/>
    <property type="match status" value="1"/>
</dbReference>
<feature type="region of interest" description="Disordered" evidence="1">
    <location>
        <begin position="1"/>
        <end position="24"/>
    </location>
</feature>
<dbReference type="PANTHER" id="PTHR35910">
    <property type="entry name" value="2EXR DOMAIN-CONTAINING PROTEIN"/>
    <property type="match status" value="1"/>
</dbReference>
<feature type="compositionally biased region" description="Basic and acidic residues" evidence="1">
    <location>
        <begin position="48"/>
        <end position="64"/>
    </location>
</feature>
<evidence type="ECO:0000313" key="3">
    <source>
        <dbReference type="EMBL" id="KAF4636772.1"/>
    </source>
</evidence>
<organism evidence="3 4">
    <name type="scientific">Cudoniella acicularis</name>
    <dbReference type="NCBI Taxonomy" id="354080"/>
    <lineage>
        <taxon>Eukaryota</taxon>
        <taxon>Fungi</taxon>
        <taxon>Dikarya</taxon>
        <taxon>Ascomycota</taxon>
        <taxon>Pezizomycotina</taxon>
        <taxon>Leotiomycetes</taxon>
        <taxon>Helotiales</taxon>
        <taxon>Tricladiaceae</taxon>
        <taxon>Cudoniella</taxon>
    </lineage>
</organism>
<sequence>MAQKERDPPRSSLDETTPVGSRASLESAPVALNWYATCGAEIAGSFQRSRELQEDTDSFEKESKPTSPELLKSVREERTEEFVYNDEDWIITSRPMVPFVKGLAGLDHSAYYIPVQVPWPTQHQSITEFHLFPKLVPEIRSAIWELALPAPRVLPVCIGKWYAWHFLKSSVEEIDAVYLDSTDCLPTEPPLRLTCKESRQVFFRNYQVLKCLDYFGPETCDQALLSELPHINDEHPAFVLRPNEYVSFRRDTILFREPTLLALEKKNGFLDLANLVHLALNYTEAEEEEAERILQITKTCPKLKALTLVLGKDVRRVHAESWHYHLLEIDNGFLDIQHFLNEEFHDDDVDSLVGDDHVDISPEIEDFNDLAETDKTTLWPMLHANLPGIQLKVSMMAYLDPSNEHPRELLCSVRVPLIPRAEKYYYSNVAYYTWRPYLREELSTLTLLDFISHHIKCSSDGRFMTHEYSGVSRIFEEVD</sequence>
<proteinExistence type="predicted"/>
<dbReference type="InterPro" id="IPR045518">
    <property type="entry name" value="2EXR"/>
</dbReference>
<name>A0A8H4RYF4_9HELO</name>
<evidence type="ECO:0000259" key="2">
    <source>
        <dbReference type="Pfam" id="PF20150"/>
    </source>
</evidence>
<dbReference type="AlphaFoldDB" id="A0A8H4RYF4"/>
<keyword evidence="4" id="KW-1185">Reference proteome</keyword>
<dbReference type="PANTHER" id="PTHR35910:SF6">
    <property type="entry name" value="2EXR DOMAIN-CONTAINING PROTEIN"/>
    <property type="match status" value="1"/>
</dbReference>
<comment type="caution">
    <text evidence="3">The sequence shown here is derived from an EMBL/GenBank/DDBJ whole genome shotgun (WGS) entry which is preliminary data.</text>
</comment>
<gene>
    <name evidence="3" type="ORF">G7Y89_g1308</name>
</gene>
<accession>A0A8H4RYF4</accession>
<feature type="compositionally biased region" description="Basic and acidic residues" evidence="1">
    <location>
        <begin position="1"/>
        <end position="13"/>
    </location>
</feature>
<evidence type="ECO:0000313" key="4">
    <source>
        <dbReference type="Proteomes" id="UP000566819"/>
    </source>
</evidence>
<dbReference type="OrthoDB" id="3539199at2759"/>